<reference evidence="4" key="1">
    <citation type="submission" date="2021-02" db="EMBL/GenBank/DDBJ databases">
        <authorList>
            <person name="Nowell W R."/>
        </authorList>
    </citation>
    <scope>NUCLEOTIDE SEQUENCE</scope>
</reference>
<evidence type="ECO:0000313" key="7">
    <source>
        <dbReference type="Proteomes" id="UP000663866"/>
    </source>
</evidence>
<dbReference type="EMBL" id="CAJNRF010015966">
    <property type="protein sequence ID" value="CAF2183993.1"/>
    <property type="molecule type" value="Genomic_DNA"/>
</dbReference>
<dbReference type="Proteomes" id="UP000663866">
    <property type="component" value="Unassembled WGS sequence"/>
</dbReference>
<evidence type="ECO:0000313" key="4">
    <source>
        <dbReference type="EMBL" id="CAF3951821.1"/>
    </source>
</evidence>
<sequence>MMTTRALYYHLFEQEAQRLADIDFNSSYWLEVDINSIAYRPVFLSTMEEQFMSTLAKEQIRTLVKFSGTDHEDVVKWLFDFETVFDRAQLQISNKYIAVQSYLTDTAEKWFRHNKSTISDWSTFKLEIIKAYQPSLNQMLLKMEQRRQLPHESVLEYYVDKRQLCSQADPSMSSAMVIHHLTKGLKSTLIPHVIRRRPITPSDFLVMAQEEEKIQLTLNGLSYDTKIYKILI</sequence>
<dbReference type="AlphaFoldDB" id="A0A819KWY1"/>
<dbReference type="Proteomes" id="UP000663887">
    <property type="component" value="Unassembled WGS sequence"/>
</dbReference>
<evidence type="ECO:0000313" key="5">
    <source>
        <dbReference type="EMBL" id="CAF4076035.1"/>
    </source>
</evidence>
<evidence type="ECO:0000313" key="3">
    <source>
        <dbReference type="EMBL" id="CAF2183993.1"/>
    </source>
</evidence>
<evidence type="ECO:0000313" key="6">
    <source>
        <dbReference type="EMBL" id="CAF5045320.1"/>
    </source>
</evidence>
<dbReference type="EMBL" id="CAJOBG010001704">
    <property type="protein sequence ID" value="CAF3951821.1"/>
    <property type="molecule type" value="Genomic_DNA"/>
</dbReference>
<evidence type="ECO:0000259" key="1">
    <source>
        <dbReference type="Pfam" id="PF03732"/>
    </source>
</evidence>
<dbReference type="Proteomes" id="UP000663856">
    <property type="component" value="Unassembled WGS sequence"/>
</dbReference>
<evidence type="ECO:0000313" key="2">
    <source>
        <dbReference type="EMBL" id="CAF2165922.1"/>
    </source>
</evidence>
<dbReference type="InterPro" id="IPR005162">
    <property type="entry name" value="Retrotrans_gag_dom"/>
</dbReference>
<feature type="domain" description="Retrotransposon gag" evidence="1">
    <location>
        <begin position="100"/>
        <end position="186"/>
    </location>
</feature>
<accession>A0A819KWY1</accession>
<dbReference type="PANTHER" id="PTHR33194">
    <property type="entry name" value="ZINC KNUCKLE DOMAINCONTAINING PROTEIN"/>
    <property type="match status" value="1"/>
</dbReference>
<dbReference type="PANTHER" id="PTHR33194:SF4">
    <property type="entry name" value="CCHC-TYPE DOMAIN-CONTAINING PROTEIN"/>
    <property type="match status" value="1"/>
</dbReference>
<comment type="caution">
    <text evidence="4">The sequence shown here is derived from an EMBL/GenBank/DDBJ whole genome shotgun (WGS) entry which is preliminary data.</text>
</comment>
<keyword evidence="7" id="KW-1185">Reference proteome</keyword>
<organism evidence="4 7">
    <name type="scientific">Rotaria magnacalcarata</name>
    <dbReference type="NCBI Taxonomy" id="392030"/>
    <lineage>
        <taxon>Eukaryota</taxon>
        <taxon>Metazoa</taxon>
        <taxon>Spiralia</taxon>
        <taxon>Gnathifera</taxon>
        <taxon>Rotifera</taxon>
        <taxon>Eurotatoria</taxon>
        <taxon>Bdelloidea</taxon>
        <taxon>Philodinida</taxon>
        <taxon>Philodinidae</taxon>
        <taxon>Rotaria</taxon>
    </lineage>
</organism>
<dbReference type="Proteomes" id="UP000663842">
    <property type="component" value="Unassembled WGS sequence"/>
</dbReference>
<dbReference type="Pfam" id="PF03732">
    <property type="entry name" value="Retrotrans_gag"/>
    <property type="match status" value="1"/>
</dbReference>
<dbReference type="EMBL" id="CAJNRG010015353">
    <property type="protein sequence ID" value="CAF2165922.1"/>
    <property type="molecule type" value="Genomic_DNA"/>
</dbReference>
<dbReference type="EMBL" id="CAJOBJ010226634">
    <property type="protein sequence ID" value="CAF5045320.1"/>
    <property type="molecule type" value="Genomic_DNA"/>
</dbReference>
<proteinExistence type="predicted"/>
<name>A0A819KWY1_9BILA</name>
<dbReference type="EMBL" id="CAJOBF010003137">
    <property type="protein sequence ID" value="CAF4076035.1"/>
    <property type="molecule type" value="Genomic_DNA"/>
</dbReference>
<dbReference type="Proteomes" id="UP000681720">
    <property type="component" value="Unassembled WGS sequence"/>
</dbReference>
<protein>
    <recommendedName>
        <fullName evidence="1">Retrotransposon gag domain-containing protein</fullName>
    </recommendedName>
</protein>
<gene>
    <name evidence="6" type="ORF">GIL414_LOCUS59656</name>
    <name evidence="4" type="ORF">OVN521_LOCUS12286</name>
    <name evidence="5" type="ORF">UXM345_LOCUS20753</name>
    <name evidence="3" type="ORF">WKI299_LOCUS33608</name>
    <name evidence="2" type="ORF">XDN619_LOCUS30918</name>
</gene>